<proteinExistence type="predicted"/>
<feature type="region of interest" description="Disordered" evidence="1">
    <location>
        <begin position="86"/>
        <end position="141"/>
    </location>
</feature>
<dbReference type="EMBL" id="JAHRIP010039059">
    <property type="protein sequence ID" value="MEQ2295819.1"/>
    <property type="molecule type" value="Genomic_DNA"/>
</dbReference>
<dbReference type="Gene3D" id="3.40.50.150">
    <property type="entry name" value="Vaccinia Virus protein VP39"/>
    <property type="match status" value="1"/>
</dbReference>
<evidence type="ECO:0000313" key="4">
    <source>
        <dbReference type="Proteomes" id="UP001469553"/>
    </source>
</evidence>
<evidence type="ECO:0000256" key="1">
    <source>
        <dbReference type="SAM" id="MobiDB-lite"/>
    </source>
</evidence>
<keyword evidence="4" id="KW-1185">Reference proteome</keyword>
<dbReference type="Proteomes" id="UP001469553">
    <property type="component" value="Unassembled WGS sequence"/>
</dbReference>
<feature type="non-terminal residue" evidence="3">
    <location>
        <position position="1"/>
    </location>
</feature>
<gene>
    <name evidence="3" type="ORF">AMECASPLE_018471</name>
</gene>
<protein>
    <recommendedName>
        <fullName evidence="2">O-methyltransferase C-terminal domain-containing protein</fullName>
    </recommendedName>
</protein>
<comment type="caution">
    <text evidence="3">The sequence shown here is derived from an EMBL/GenBank/DDBJ whole genome shotgun (WGS) entry which is preliminary data.</text>
</comment>
<evidence type="ECO:0000313" key="3">
    <source>
        <dbReference type="EMBL" id="MEQ2295819.1"/>
    </source>
</evidence>
<name>A0ABV0YQ61_9TELE</name>
<dbReference type="InterPro" id="IPR029063">
    <property type="entry name" value="SAM-dependent_MTases_sf"/>
</dbReference>
<evidence type="ECO:0000259" key="2">
    <source>
        <dbReference type="Pfam" id="PF00891"/>
    </source>
</evidence>
<feature type="compositionally biased region" description="Polar residues" evidence="1">
    <location>
        <begin position="131"/>
        <end position="141"/>
    </location>
</feature>
<organism evidence="3 4">
    <name type="scientific">Ameca splendens</name>
    <dbReference type="NCBI Taxonomy" id="208324"/>
    <lineage>
        <taxon>Eukaryota</taxon>
        <taxon>Metazoa</taxon>
        <taxon>Chordata</taxon>
        <taxon>Craniata</taxon>
        <taxon>Vertebrata</taxon>
        <taxon>Euteleostomi</taxon>
        <taxon>Actinopterygii</taxon>
        <taxon>Neopterygii</taxon>
        <taxon>Teleostei</taxon>
        <taxon>Neoteleostei</taxon>
        <taxon>Acanthomorphata</taxon>
        <taxon>Ovalentaria</taxon>
        <taxon>Atherinomorphae</taxon>
        <taxon>Cyprinodontiformes</taxon>
        <taxon>Goodeidae</taxon>
        <taxon>Ameca</taxon>
    </lineage>
</organism>
<dbReference type="SUPFAM" id="SSF53335">
    <property type="entry name" value="S-adenosyl-L-methionine-dependent methyltransferases"/>
    <property type="match status" value="1"/>
</dbReference>
<dbReference type="InterPro" id="IPR001077">
    <property type="entry name" value="COMT_C"/>
</dbReference>
<dbReference type="Pfam" id="PF00891">
    <property type="entry name" value="Methyltransf_2"/>
    <property type="match status" value="1"/>
</dbReference>
<accession>A0ABV0YQ61</accession>
<sequence>SDEEMVKFMHLMNSIWNICGKDVVTSFDLTPFKVICDLGGCSGALAKQCTLAYPECTVTIFDLPKVVRVSKEHFVTEADQRIGFQEVLSREESEVTEAPASDQDDEPVPGDTTDLFPAVSSTAFAPPKGPSGNSTQLKPAS</sequence>
<feature type="domain" description="O-methyltransferase C-terminal" evidence="2">
    <location>
        <begin position="2"/>
        <end position="86"/>
    </location>
</feature>
<reference evidence="3 4" key="1">
    <citation type="submission" date="2021-06" db="EMBL/GenBank/DDBJ databases">
        <authorList>
            <person name="Palmer J.M."/>
        </authorList>
    </citation>
    <scope>NUCLEOTIDE SEQUENCE [LARGE SCALE GENOMIC DNA]</scope>
    <source>
        <strain evidence="3 4">AS_MEX2019</strain>
        <tissue evidence="3">Muscle</tissue>
    </source>
</reference>